<keyword evidence="2" id="KW-0547">Nucleotide-binding</keyword>
<sequence length="512" mass="58234">MPVDYWFRESERTDLPHDLEDDHHDVGVLGPQERAVGGGVSDLRIVLLGKSVSENSRVGNFLLGRASFDSEVPPDVVERVRGRLKDRHVMVINSPQLLQTNISDHQITQTVRECVNLSDPGPHVFILVLQYNDFTEEEMRRVKYVLEQFSEEAIKRTIVVMTIVCSVIIITSEIQQLIKECGGGSLQLDERKPEWQSEIFKRVDKILEENKKECLTCVRYEDVEGTSVAAEQKQKENEERLYHKDDGKPKDSDKGMSTNVSGNQKLNLVLCGSDATLTVSVSKHLQGKTISSSHQQLNSEECVRRHVELHGHQISLMELPALSRLSEEEVMRQTLRCVSLCHPGVHVFLLIVPAGPLTDEDKAEIDKIKTIFDSREHFILLFTSDLSVEGPVKDLVKSSTESQKLISRCVGQYRVIGLNEPENSKQIPELLEYIENMKTEPYSLQMYVKAQENRVRRELEERLSLMENKVKELKQRNQSEVSKRLHDIPAVSLSSRRIVLLGRSGVGKNQQN</sequence>
<comment type="similarity">
    <text evidence="1">Belongs to the TRAFAC class TrmE-Era-EngA-EngB-Septin-like GTPase superfamily. AIG1/Toc34/Toc159-like paraseptin GTPase family. IAN subfamily.</text>
</comment>
<dbReference type="InterPro" id="IPR006703">
    <property type="entry name" value="G_AIG1"/>
</dbReference>
<accession>A0AAW2B0J6</accession>
<evidence type="ECO:0000256" key="3">
    <source>
        <dbReference type="ARBA" id="ARBA00023134"/>
    </source>
</evidence>
<dbReference type="InterPro" id="IPR045058">
    <property type="entry name" value="GIMA/IAN/Toc"/>
</dbReference>
<dbReference type="GO" id="GO:0005525">
    <property type="term" value="F:GTP binding"/>
    <property type="evidence" value="ECO:0007669"/>
    <property type="project" value="UniProtKB-KW"/>
</dbReference>
<evidence type="ECO:0000313" key="7">
    <source>
        <dbReference type="EMBL" id="KAK9978671.1"/>
    </source>
</evidence>
<feature type="domain" description="AIG1-type G" evidence="6">
    <location>
        <begin position="294"/>
        <end position="453"/>
    </location>
</feature>
<feature type="region of interest" description="Disordered" evidence="5">
    <location>
        <begin position="228"/>
        <end position="259"/>
    </location>
</feature>
<name>A0AAW2B0J6_CULAL</name>
<dbReference type="FunFam" id="3.40.50.300:FF:002895">
    <property type="entry name" value="Si:dkeyp-52c3.7"/>
    <property type="match status" value="1"/>
</dbReference>
<evidence type="ECO:0000256" key="4">
    <source>
        <dbReference type="SAM" id="Coils"/>
    </source>
</evidence>
<evidence type="ECO:0000259" key="6">
    <source>
        <dbReference type="Pfam" id="PF04548"/>
    </source>
</evidence>
<evidence type="ECO:0000256" key="2">
    <source>
        <dbReference type="ARBA" id="ARBA00022741"/>
    </source>
</evidence>
<dbReference type="Gene3D" id="3.40.50.300">
    <property type="entry name" value="P-loop containing nucleotide triphosphate hydrolases"/>
    <property type="match status" value="2"/>
</dbReference>
<protein>
    <recommendedName>
        <fullName evidence="6">AIG1-type G domain-containing protein</fullName>
    </recommendedName>
</protein>
<feature type="domain" description="AIG1-type G" evidence="6">
    <location>
        <begin position="43"/>
        <end position="227"/>
    </location>
</feature>
<dbReference type="AlphaFoldDB" id="A0AAW2B0J6"/>
<evidence type="ECO:0000313" key="8">
    <source>
        <dbReference type="Proteomes" id="UP001479290"/>
    </source>
</evidence>
<reference evidence="7 8" key="1">
    <citation type="submission" date="2024-05" db="EMBL/GenBank/DDBJ databases">
        <title>A high-quality chromosomal-level genome assembly of Topmouth culter (Culter alburnus).</title>
        <authorList>
            <person name="Zhao H."/>
        </authorList>
    </citation>
    <scope>NUCLEOTIDE SEQUENCE [LARGE SCALE GENOMIC DNA]</scope>
    <source>
        <strain evidence="7">CATC2023</strain>
        <tissue evidence="7">Muscle</tissue>
    </source>
</reference>
<feature type="coiled-coil region" evidence="4">
    <location>
        <begin position="448"/>
        <end position="483"/>
    </location>
</feature>
<keyword evidence="4" id="KW-0175">Coiled coil</keyword>
<dbReference type="PANTHER" id="PTHR10903:SF170">
    <property type="entry name" value="GTPASE IMAP FAMILY MEMBER 7"/>
    <property type="match status" value="1"/>
</dbReference>
<dbReference type="Pfam" id="PF04548">
    <property type="entry name" value="AIG1"/>
    <property type="match status" value="2"/>
</dbReference>
<proteinExistence type="inferred from homology"/>
<keyword evidence="8" id="KW-1185">Reference proteome</keyword>
<dbReference type="Proteomes" id="UP001479290">
    <property type="component" value="Unassembled WGS sequence"/>
</dbReference>
<dbReference type="PANTHER" id="PTHR10903">
    <property type="entry name" value="GTPASE, IMAP FAMILY MEMBER-RELATED"/>
    <property type="match status" value="1"/>
</dbReference>
<feature type="compositionally biased region" description="Basic and acidic residues" evidence="5">
    <location>
        <begin position="232"/>
        <end position="254"/>
    </location>
</feature>
<dbReference type="SUPFAM" id="SSF52540">
    <property type="entry name" value="P-loop containing nucleoside triphosphate hydrolases"/>
    <property type="match status" value="1"/>
</dbReference>
<gene>
    <name evidence="7" type="ORF">ABG768_020414</name>
</gene>
<evidence type="ECO:0000256" key="5">
    <source>
        <dbReference type="SAM" id="MobiDB-lite"/>
    </source>
</evidence>
<comment type="caution">
    <text evidence="7">The sequence shown here is derived from an EMBL/GenBank/DDBJ whole genome shotgun (WGS) entry which is preliminary data.</text>
</comment>
<dbReference type="EMBL" id="JAWDJR010000003">
    <property type="protein sequence ID" value="KAK9978671.1"/>
    <property type="molecule type" value="Genomic_DNA"/>
</dbReference>
<keyword evidence="3" id="KW-0342">GTP-binding</keyword>
<dbReference type="InterPro" id="IPR027417">
    <property type="entry name" value="P-loop_NTPase"/>
</dbReference>
<organism evidence="7 8">
    <name type="scientific">Culter alburnus</name>
    <name type="common">Topmouth culter</name>
    <dbReference type="NCBI Taxonomy" id="194366"/>
    <lineage>
        <taxon>Eukaryota</taxon>
        <taxon>Metazoa</taxon>
        <taxon>Chordata</taxon>
        <taxon>Craniata</taxon>
        <taxon>Vertebrata</taxon>
        <taxon>Euteleostomi</taxon>
        <taxon>Actinopterygii</taxon>
        <taxon>Neopterygii</taxon>
        <taxon>Teleostei</taxon>
        <taxon>Ostariophysi</taxon>
        <taxon>Cypriniformes</taxon>
        <taxon>Xenocyprididae</taxon>
        <taxon>Xenocypridinae</taxon>
        <taxon>Culter</taxon>
    </lineage>
</organism>
<evidence type="ECO:0000256" key="1">
    <source>
        <dbReference type="ARBA" id="ARBA00008535"/>
    </source>
</evidence>